<evidence type="ECO:0000256" key="1">
    <source>
        <dbReference type="SAM" id="MobiDB-lite"/>
    </source>
</evidence>
<sequence length="100" mass="11143">MWFALVGKGNPRPEPRVGALTARLPTQLQDSAGWGGQPPELVIAASRRSPFGPGEVQKRRRWPPRVGPTSFSSGPLLGEREMTEPQLRDALRARWALVFW</sequence>
<accession>A0AAV7MBL4</accession>
<evidence type="ECO:0000313" key="2">
    <source>
        <dbReference type="EMBL" id="KAJ1100706.1"/>
    </source>
</evidence>
<evidence type="ECO:0000313" key="3">
    <source>
        <dbReference type="Proteomes" id="UP001066276"/>
    </source>
</evidence>
<dbReference type="AlphaFoldDB" id="A0AAV7MBL4"/>
<organism evidence="2 3">
    <name type="scientific">Pleurodeles waltl</name>
    <name type="common">Iberian ribbed newt</name>
    <dbReference type="NCBI Taxonomy" id="8319"/>
    <lineage>
        <taxon>Eukaryota</taxon>
        <taxon>Metazoa</taxon>
        <taxon>Chordata</taxon>
        <taxon>Craniata</taxon>
        <taxon>Vertebrata</taxon>
        <taxon>Euteleostomi</taxon>
        <taxon>Amphibia</taxon>
        <taxon>Batrachia</taxon>
        <taxon>Caudata</taxon>
        <taxon>Salamandroidea</taxon>
        <taxon>Salamandridae</taxon>
        <taxon>Pleurodelinae</taxon>
        <taxon>Pleurodeles</taxon>
    </lineage>
</organism>
<dbReference type="EMBL" id="JANPWB010000014">
    <property type="protein sequence ID" value="KAJ1100706.1"/>
    <property type="molecule type" value="Genomic_DNA"/>
</dbReference>
<feature type="region of interest" description="Disordered" evidence="1">
    <location>
        <begin position="48"/>
        <end position="80"/>
    </location>
</feature>
<gene>
    <name evidence="2" type="ORF">NDU88_005787</name>
</gene>
<proteinExistence type="predicted"/>
<keyword evidence="3" id="KW-1185">Reference proteome</keyword>
<protein>
    <submittedName>
        <fullName evidence="2">Uncharacterized protein</fullName>
    </submittedName>
</protein>
<reference evidence="2" key="1">
    <citation type="journal article" date="2022" name="bioRxiv">
        <title>Sequencing and chromosome-scale assembly of the giantPleurodeles waltlgenome.</title>
        <authorList>
            <person name="Brown T."/>
            <person name="Elewa A."/>
            <person name="Iarovenko S."/>
            <person name="Subramanian E."/>
            <person name="Araus A.J."/>
            <person name="Petzold A."/>
            <person name="Susuki M."/>
            <person name="Suzuki K.-i.T."/>
            <person name="Hayashi T."/>
            <person name="Toyoda A."/>
            <person name="Oliveira C."/>
            <person name="Osipova E."/>
            <person name="Leigh N.D."/>
            <person name="Simon A."/>
            <person name="Yun M.H."/>
        </authorList>
    </citation>
    <scope>NUCLEOTIDE SEQUENCE</scope>
    <source>
        <strain evidence="2">20211129_DDA</strain>
        <tissue evidence="2">Liver</tissue>
    </source>
</reference>
<name>A0AAV7MBL4_PLEWA</name>
<dbReference type="Proteomes" id="UP001066276">
    <property type="component" value="Chromosome 10"/>
</dbReference>
<comment type="caution">
    <text evidence="2">The sequence shown here is derived from an EMBL/GenBank/DDBJ whole genome shotgun (WGS) entry which is preliminary data.</text>
</comment>